<comment type="caution">
    <text evidence="2">The sequence shown here is derived from an EMBL/GenBank/DDBJ whole genome shotgun (WGS) entry which is preliminary data.</text>
</comment>
<feature type="compositionally biased region" description="Low complexity" evidence="1">
    <location>
        <begin position="570"/>
        <end position="587"/>
    </location>
</feature>
<sequence>MAVVAFPLPVPQFIQRKLDRGRAKLDACTPLVLLRRRLAEADTGCAPPPASDDRLSLPMLLERHGRWSTALMCGAVEEVAMGLLVYKNGPVPVCDQSLPKARIAAQKVVLTACNLLFSTSTELVERGVDAVQCVKENSVVLAKMSPTMPHSLPGVAVIRSLDNTFSNKNKVNAAIRAFLDSRVNARILRAHACFFDAAEDLVRWHKILRVPHPRSQGQDQLQLQLRSALCAMPGRAKLAVQRTWTAASVWALCAALSHASAANMVLAIVMGSDDFMDEEESVEEEKAEDGAPALVHEVHEPTKLDTDGSTISTGKPKKAIGTQEDANNEAAGAQSQDEAIKNALSKLRARPASFITSRGNKYRVKMQTREDELASTRRRVVVKASLQGKGSKAKEAVLGISVRVPAERLREGARVVVSKEKGKTATRDGVEGTKILNVAVPMEAEVPAIQPTKKDTNAEVHERVQPTCNDAEVTASVKKKSLRRGAAETIGRLSWRLMSRAATILPEAVVAAGSAAIVKGSSALGLDDALGLQTYYKWEEGPAVIGPWGSQGRWALVADNCPPPSPPPRAAAKSDASAYASGGAASGLDDIESSNAANTEGDTTGGEVGAVKDKEKTTNEVDVSTEGVEKPAVGDSELSADSIPKASVEPPTKVETACSDAKASKEVNPNEDSELRMKFEAQTPLRLPLDRYPRPRLSWFALQAGLQSVRDVIKSVRGRGKDLWQDGAAGMETNSEANFDSTTPMLGEDGYMAESESFDDFVDHKKSGGLADSESFGEFSGSAVQCGRDQDGTTEKYLIWDRPSSCKTTK</sequence>
<dbReference type="EMBL" id="JAACJJ010000029">
    <property type="protein sequence ID" value="KAF5319213.1"/>
    <property type="molecule type" value="Genomic_DNA"/>
</dbReference>
<feature type="region of interest" description="Disordered" evidence="1">
    <location>
        <begin position="303"/>
        <end position="337"/>
    </location>
</feature>
<dbReference type="OrthoDB" id="3070907at2759"/>
<reference evidence="2 3" key="1">
    <citation type="journal article" date="2020" name="ISME J.">
        <title>Uncovering the hidden diversity of litter-decomposition mechanisms in mushroom-forming fungi.</title>
        <authorList>
            <person name="Floudas D."/>
            <person name="Bentzer J."/>
            <person name="Ahren D."/>
            <person name="Johansson T."/>
            <person name="Persson P."/>
            <person name="Tunlid A."/>
        </authorList>
    </citation>
    <scope>NUCLEOTIDE SEQUENCE [LARGE SCALE GENOMIC DNA]</scope>
    <source>
        <strain evidence="2 3">CBS 101986</strain>
    </source>
</reference>
<feature type="region of interest" description="Disordered" evidence="1">
    <location>
        <begin position="557"/>
        <end position="672"/>
    </location>
</feature>
<keyword evidence="3" id="KW-1185">Reference proteome</keyword>
<name>A0A8H5F0X2_9AGAR</name>
<protein>
    <submittedName>
        <fullName evidence="2">Uncharacterized protein</fullName>
    </submittedName>
</protein>
<dbReference type="Proteomes" id="UP000567179">
    <property type="component" value="Unassembled WGS sequence"/>
</dbReference>
<proteinExistence type="predicted"/>
<feature type="compositionally biased region" description="Basic and acidic residues" evidence="1">
    <location>
        <begin position="610"/>
        <end position="619"/>
    </location>
</feature>
<evidence type="ECO:0000313" key="3">
    <source>
        <dbReference type="Proteomes" id="UP000567179"/>
    </source>
</evidence>
<organism evidence="2 3">
    <name type="scientific">Psilocybe cf. subviscida</name>
    <dbReference type="NCBI Taxonomy" id="2480587"/>
    <lineage>
        <taxon>Eukaryota</taxon>
        <taxon>Fungi</taxon>
        <taxon>Dikarya</taxon>
        <taxon>Basidiomycota</taxon>
        <taxon>Agaricomycotina</taxon>
        <taxon>Agaricomycetes</taxon>
        <taxon>Agaricomycetidae</taxon>
        <taxon>Agaricales</taxon>
        <taxon>Agaricineae</taxon>
        <taxon>Strophariaceae</taxon>
        <taxon>Psilocybe</taxon>
    </lineage>
</organism>
<feature type="compositionally biased region" description="Polar residues" evidence="1">
    <location>
        <begin position="593"/>
        <end position="602"/>
    </location>
</feature>
<evidence type="ECO:0000256" key="1">
    <source>
        <dbReference type="SAM" id="MobiDB-lite"/>
    </source>
</evidence>
<accession>A0A8H5F0X2</accession>
<dbReference type="AlphaFoldDB" id="A0A8H5F0X2"/>
<evidence type="ECO:0000313" key="2">
    <source>
        <dbReference type="EMBL" id="KAF5319213.1"/>
    </source>
</evidence>
<gene>
    <name evidence="2" type="ORF">D9619_008727</name>
</gene>